<keyword evidence="1" id="KW-0812">Transmembrane</keyword>
<evidence type="ECO:0000313" key="3">
    <source>
        <dbReference type="Proteomes" id="UP000238442"/>
    </source>
</evidence>
<gene>
    <name evidence="2" type="ORF">C5O00_03680</name>
</gene>
<feature type="transmembrane region" description="Helical" evidence="1">
    <location>
        <begin position="104"/>
        <end position="126"/>
    </location>
</feature>
<keyword evidence="1" id="KW-1133">Transmembrane helix</keyword>
<feature type="transmembrane region" description="Helical" evidence="1">
    <location>
        <begin position="69"/>
        <end position="92"/>
    </location>
</feature>
<protein>
    <submittedName>
        <fullName evidence="2">Uncharacterized protein</fullName>
    </submittedName>
</protein>
<dbReference type="KEGG" id="aue:C5O00_03680"/>
<dbReference type="EMBL" id="CP027062">
    <property type="protein sequence ID" value="AVI50313.1"/>
    <property type="molecule type" value="Genomic_DNA"/>
</dbReference>
<keyword evidence="3" id="KW-1185">Reference proteome</keyword>
<dbReference type="AlphaFoldDB" id="A0A2S0HVW0"/>
<proteinExistence type="predicted"/>
<feature type="transmembrane region" description="Helical" evidence="1">
    <location>
        <begin position="41"/>
        <end position="63"/>
    </location>
</feature>
<dbReference type="OrthoDB" id="2915162at2"/>
<reference evidence="2 3" key="1">
    <citation type="submission" date="2018-02" db="EMBL/GenBank/DDBJ databases">
        <title>Genomic analysis of the strain RR4-38 isolated from a seawater recirculating aquaculture system.</title>
        <authorList>
            <person name="Kim Y.-S."/>
            <person name="Jang Y.H."/>
            <person name="Kim K.-H."/>
        </authorList>
    </citation>
    <scope>NUCLEOTIDE SEQUENCE [LARGE SCALE GENOMIC DNA]</scope>
    <source>
        <strain evidence="2 3">RR4-38</strain>
    </source>
</reference>
<name>A0A2S0HVW0_9FLAO</name>
<evidence type="ECO:0000256" key="1">
    <source>
        <dbReference type="SAM" id="Phobius"/>
    </source>
</evidence>
<keyword evidence="1" id="KW-0472">Membrane</keyword>
<dbReference type="Proteomes" id="UP000238442">
    <property type="component" value="Chromosome"/>
</dbReference>
<feature type="transmembrane region" description="Helical" evidence="1">
    <location>
        <begin position="6"/>
        <end position="25"/>
    </location>
</feature>
<organism evidence="2 3">
    <name type="scientific">Pukyongia salina</name>
    <dbReference type="NCBI Taxonomy" id="2094025"/>
    <lineage>
        <taxon>Bacteria</taxon>
        <taxon>Pseudomonadati</taxon>
        <taxon>Bacteroidota</taxon>
        <taxon>Flavobacteriia</taxon>
        <taxon>Flavobacteriales</taxon>
        <taxon>Flavobacteriaceae</taxon>
        <taxon>Pukyongia</taxon>
    </lineage>
</organism>
<dbReference type="RefSeq" id="WP_105215048.1">
    <property type="nucleotide sequence ID" value="NZ_CP027062.1"/>
</dbReference>
<sequence length="128" mass="14961">MDLSNFLTAFWGWYLIIFFVILSFNPKRIKQIFTHLKDQKFVILAAFLAIIIGLLNILAHNIWEADHRIIVTLLGWSSLFLGLSLFIIPNTVTKWLNYINMKFVQVLYIALLILGVYLLNVVYQLVPY</sequence>
<evidence type="ECO:0000313" key="2">
    <source>
        <dbReference type="EMBL" id="AVI50313.1"/>
    </source>
</evidence>
<accession>A0A2S0HVW0</accession>